<dbReference type="RefSeq" id="WP_010579064.1">
    <property type="nucleotide sequence ID" value="NZ_AHMT02000009.1"/>
</dbReference>
<keyword evidence="2" id="KW-1185">Reference proteome</keyword>
<sequence>MFRPVGRNIELNSEGIGAKSAVASHFIYEIRERFAQTFLRRTHVDLTLKEIFILTYSVIFFLNV</sequence>
<reference evidence="1" key="1">
    <citation type="submission" date="2013-05" db="EMBL/GenBank/DDBJ databases">
        <authorList>
            <person name="Harkins D.M."/>
            <person name="Durkin A.S."/>
            <person name="Brinkac L.M."/>
            <person name="Haft D.H."/>
            <person name="Selengut J.D."/>
            <person name="Sanka R."/>
            <person name="DePew J."/>
            <person name="Purushe J."/>
            <person name="Hartskeerl R.A."/>
            <person name="Ahmed A."/>
            <person name="van der Linden H."/>
            <person name="Goris M.G.A."/>
            <person name="Vinetz J.M."/>
            <person name="Sutton G.G."/>
            <person name="Nierman W.C."/>
            <person name="Fouts D.E."/>
        </authorList>
    </citation>
    <scope>NUCLEOTIDE SEQUENCE [LARGE SCALE GENOMIC DNA]</scope>
    <source>
        <strain evidence="1">L 60</strain>
    </source>
</reference>
<dbReference type="AlphaFoldDB" id="V6I2Y1"/>
<comment type="caution">
    <text evidence="1">The sequence shown here is derived from an EMBL/GenBank/DDBJ whole genome shotgun (WGS) entry which is preliminary data.</text>
</comment>
<evidence type="ECO:0000313" key="1">
    <source>
        <dbReference type="EMBL" id="EQA64271.1"/>
    </source>
</evidence>
<proteinExistence type="predicted"/>
<name>V6I2Y1_9LEPT</name>
<dbReference type="EMBL" id="AHMT02000009">
    <property type="protein sequence ID" value="EQA64271.1"/>
    <property type="molecule type" value="Genomic_DNA"/>
</dbReference>
<gene>
    <name evidence="1" type="ORF">LEP1GSC062_2779</name>
</gene>
<dbReference type="Proteomes" id="UP000018747">
    <property type="component" value="Unassembled WGS sequence"/>
</dbReference>
<organism evidence="1 2">
    <name type="scientific">Leptospira alexanderi serovar Manhao 3 str. L 60</name>
    <dbReference type="NCBI Taxonomy" id="1049759"/>
    <lineage>
        <taxon>Bacteria</taxon>
        <taxon>Pseudomonadati</taxon>
        <taxon>Spirochaetota</taxon>
        <taxon>Spirochaetia</taxon>
        <taxon>Leptospirales</taxon>
        <taxon>Leptospiraceae</taxon>
        <taxon>Leptospira</taxon>
    </lineage>
</organism>
<evidence type="ECO:0000313" key="2">
    <source>
        <dbReference type="Proteomes" id="UP000018747"/>
    </source>
</evidence>
<protein>
    <submittedName>
        <fullName evidence="1">Uncharacterized protein</fullName>
    </submittedName>
</protein>
<accession>V6I2Y1</accession>